<dbReference type="Proteomes" id="UP000694391">
    <property type="component" value="Unplaced"/>
</dbReference>
<reference evidence="2" key="1">
    <citation type="submission" date="2025-08" db="UniProtKB">
        <authorList>
            <consortium name="Ensembl"/>
        </authorList>
    </citation>
    <scope>IDENTIFICATION</scope>
</reference>
<dbReference type="GO" id="GO:0003887">
    <property type="term" value="F:DNA-directed DNA polymerase activity"/>
    <property type="evidence" value="ECO:0007669"/>
    <property type="project" value="TreeGrafter"/>
</dbReference>
<feature type="region of interest" description="Disordered" evidence="1">
    <location>
        <begin position="79"/>
        <end position="139"/>
    </location>
</feature>
<organism evidence="2 3">
    <name type="scientific">Canis lupus dingo</name>
    <name type="common">dingo</name>
    <dbReference type="NCBI Taxonomy" id="286419"/>
    <lineage>
        <taxon>Eukaryota</taxon>
        <taxon>Metazoa</taxon>
        <taxon>Chordata</taxon>
        <taxon>Craniata</taxon>
        <taxon>Vertebrata</taxon>
        <taxon>Euteleostomi</taxon>
        <taxon>Mammalia</taxon>
        <taxon>Eutheria</taxon>
        <taxon>Laurasiatheria</taxon>
        <taxon>Carnivora</taxon>
        <taxon>Caniformia</taxon>
        <taxon>Canidae</taxon>
        <taxon>Canis</taxon>
    </lineage>
</organism>
<name>A0A8C0JMM5_CANLU</name>
<accession>A0A8C0JMM5</accession>
<reference evidence="2" key="2">
    <citation type="submission" date="2025-09" db="UniProtKB">
        <authorList>
            <consortium name="Ensembl"/>
        </authorList>
    </citation>
    <scope>IDENTIFICATION</scope>
</reference>
<dbReference type="Pfam" id="PF09507">
    <property type="entry name" value="CDC27"/>
    <property type="match status" value="1"/>
</dbReference>
<dbReference type="GO" id="GO:0006271">
    <property type="term" value="P:DNA strand elongation involved in DNA replication"/>
    <property type="evidence" value="ECO:0007669"/>
    <property type="project" value="TreeGrafter"/>
</dbReference>
<dbReference type="PANTHER" id="PTHR17598">
    <property type="entry name" value="DNA POLYMERASE DELTA SUBUNIT 3"/>
    <property type="match status" value="1"/>
</dbReference>
<evidence type="ECO:0000313" key="3">
    <source>
        <dbReference type="Proteomes" id="UP000694391"/>
    </source>
</evidence>
<feature type="compositionally biased region" description="Pro residues" evidence="1">
    <location>
        <begin position="23"/>
        <end position="44"/>
    </location>
</feature>
<dbReference type="GeneTree" id="ENSGT01060000248648"/>
<gene>
    <name evidence="2" type="primary">POLD3</name>
</gene>
<feature type="compositionally biased region" description="Polar residues" evidence="1">
    <location>
        <begin position="93"/>
        <end position="104"/>
    </location>
</feature>
<evidence type="ECO:0000313" key="2">
    <source>
        <dbReference type="Ensembl" id="ENSCAFP00020002132.1"/>
    </source>
</evidence>
<feature type="compositionally biased region" description="Basic and acidic residues" evidence="1">
    <location>
        <begin position="105"/>
        <end position="114"/>
    </location>
</feature>
<dbReference type="InterPro" id="IPR019038">
    <property type="entry name" value="POLD3"/>
</dbReference>
<protein>
    <submittedName>
        <fullName evidence="2">DNA polymerase delta 3, accessory subunit</fullName>
    </submittedName>
</protein>
<feature type="compositionally biased region" description="Polar residues" evidence="1">
    <location>
        <begin position="128"/>
        <end position="139"/>
    </location>
</feature>
<dbReference type="Ensembl" id="ENSCAFT00020002479.1">
    <property type="protein sequence ID" value="ENSCAFP00020002132.1"/>
    <property type="gene ID" value="ENSCAFG00020001837.1"/>
</dbReference>
<dbReference type="GO" id="GO:0006297">
    <property type="term" value="P:nucleotide-excision repair, DNA gap filling"/>
    <property type="evidence" value="ECO:0007669"/>
    <property type="project" value="TreeGrafter"/>
</dbReference>
<dbReference type="PANTHER" id="PTHR17598:SF13">
    <property type="entry name" value="DNA POLYMERASE DELTA SUBUNIT 3"/>
    <property type="match status" value="1"/>
</dbReference>
<feature type="region of interest" description="Disordered" evidence="1">
    <location>
        <begin position="1"/>
        <end position="60"/>
    </location>
</feature>
<keyword evidence="3" id="KW-1185">Reference proteome</keyword>
<sequence>LSSRVIPLPVIADSPGDYEAESPSPPPPPSPPPEPVPKTEPEPPSVKSSSGEKRKRKRVLKSKTFVDEEGCIVTEKVYESESCTDSEEELKMKTSSIHRPSTMTVKKEPKEERKGPKKGTAALGKANRQVSITGFFQRK</sequence>
<dbReference type="AlphaFoldDB" id="A0A8C0JMM5"/>
<evidence type="ECO:0000256" key="1">
    <source>
        <dbReference type="SAM" id="MobiDB-lite"/>
    </source>
</evidence>
<proteinExistence type="predicted"/>
<dbReference type="GO" id="GO:0043625">
    <property type="term" value="C:delta DNA polymerase complex"/>
    <property type="evidence" value="ECO:0007669"/>
    <property type="project" value="InterPro"/>
</dbReference>
<dbReference type="GO" id="GO:1904161">
    <property type="term" value="P:DNA synthesis involved in UV-damage excision repair"/>
    <property type="evidence" value="ECO:0007669"/>
    <property type="project" value="TreeGrafter"/>
</dbReference>